<evidence type="ECO:0000256" key="2">
    <source>
        <dbReference type="ARBA" id="ARBA00022692"/>
    </source>
</evidence>
<feature type="compositionally biased region" description="Polar residues" evidence="5">
    <location>
        <begin position="21"/>
        <end position="35"/>
    </location>
</feature>
<keyword evidence="3 6" id="KW-1133">Transmembrane helix</keyword>
<feature type="transmembrane region" description="Helical" evidence="6">
    <location>
        <begin position="126"/>
        <end position="145"/>
    </location>
</feature>
<evidence type="ECO:0000313" key="8">
    <source>
        <dbReference type="EMBL" id="MSD90329.1"/>
    </source>
</evidence>
<evidence type="ECO:0000256" key="6">
    <source>
        <dbReference type="SAM" id="Phobius"/>
    </source>
</evidence>
<name>A0A6N7TSM8_9BIFI</name>
<evidence type="ECO:0000256" key="3">
    <source>
        <dbReference type="ARBA" id="ARBA00022989"/>
    </source>
</evidence>
<gene>
    <name evidence="8" type="ORF">GKC41_01400</name>
</gene>
<evidence type="ECO:0000259" key="7">
    <source>
        <dbReference type="Pfam" id="PF05154"/>
    </source>
</evidence>
<keyword evidence="2 6" id="KW-0812">Transmembrane</keyword>
<proteinExistence type="predicted"/>
<reference evidence="8 9" key="1">
    <citation type="submission" date="2019-11" db="EMBL/GenBank/DDBJ databases">
        <title>Draft Genome Sequence of Plant Growth-Promoting Rhizosphere-Associated Bacteria.</title>
        <authorList>
            <person name="Vasilyev I.Y."/>
            <person name="Radchenko V."/>
            <person name="Ilnitskaya E.V."/>
        </authorList>
    </citation>
    <scope>NUCLEOTIDE SEQUENCE [LARGE SCALE GENOMIC DNA]</scope>
    <source>
        <strain evidence="8 9">VRA_9sq_n</strain>
    </source>
</reference>
<evidence type="ECO:0000256" key="1">
    <source>
        <dbReference type="ARBA" id="ARBA00004141"/>
    </source>
</evidence>
<feature type="compositionally biased region" description="Polar residues" evidence="5">
    <location>
        <begin position="44"/>
        <end position="104"/>
    </location>
</feature>
<comment type="subcellular location">
    <subcellularLocation>
        <location evidence="1">Membrane</location>
        <topology evidence="1">Multi-pass membrane protein</topology>
    </subcellularLocation>
</comment>
<dbReference type="Pfam" id="PF05154">
    <property type="entry name" value="TM2"/>
    <property type="match status" value="1"/>
</dbReference>
<feature type="region of interest" description="Disordered" evidence="5">
    <location>
        <begin position="1"/>
        <end position="104"/>
    </location>
</feature>
<dbReference type="AlphaFoldDB" id="A0A6N7TSM8"/>
<organism evidence="8 9">
    <name type="scientific">Bifidobacterium asteroides</name>
    <dbReference type="NCBI Taxonomy" id="1684"/>
    <lineage>
        <taxon>Bacteria</taxon>
        <taxon>Bacillati</taxon>
        <taxon>Actinomycetota</taxon>
        <taxon>Actinomycetes</taxon>
        <taxon>Bifidobacteriales</taxon>
        <taxon>Bifidobacteriaceae</taxon>
        <taxon>Bifidobacterium</taxon>
    </lineage>
</organism>
<protein>
    <submittedName>
        <fullName evidence="8">NINE protein</fullName>
    </submittedName>
</protein>
<sequence length="200" mass="21514">MVWIRKATMNDWHQPTDKQTGENQDPTAQASQNYSGYRGYGQEPANQSYKSASQQGNPSATANGYPDANQTWQAPSTSTQGGPQNPYGQTTYTPQSNSTSGPAQIQPWQLQAQYISGPGMSNKSKVTAAILAFFLGGFGIHNFYLGKTGRGVAQLLITIFVLFIGPLISSVWAIVEGAQILGSHPGSPYHMDGKGLQLQD</sequence>
<evidence type="ECO:0000256" key="5">
    <source>
        <dbReference type="SAM" id="MobiDB-lite"/>
    </source>
</evidence>
<feature type="domain" description="TM2" evidence="7">
    <location>
        <begin position="122"/>
        <end position="169"/>
    </location>
</feature>
<comment type="caution">
    <text evidence="8">The sequence shown here is derived from an EMBL/GenBank/DDBJ whole genome shotgun (WGS) entry which is preliminary data.</text>
</comment>
<dbReference type="EMBL" id="WKKW01000001">
    <property type="protein sequence ID" value="MSD90329.1"/>
    <property type="molecule type" value="Genomic_DNA"/>
</dbReference>
<evidence type="ECO:0000256" key="4">
    <source>
        <dbReference type="ARBA" id="ARBA00023136"/>
    </source>
</evidence>
<dbReference type="GO" id="GO:0016020">
    <property type="term" value="C:membrane"/>
    <property type="evidence" value="ECO:0007669"/>
    <property type="project" value="UniProtKB-SubCell"/>
</dbReference>
<accession>A0A6N7TSM8</accession>
<evidence type="ECO:0000313" key="9">
    <source>
        <dbReference type="Proteomes" id="UP000436357"/>
    </source>
</evidence>
<dbReference type="InterPro" id="IPR007829">
    <property type="entry name" value="TM2"/>
</dbReference>
<keyword evidence="4 6" id="KW-0472">Membrane</keyword>
<feature type="transmembrane region" description="Helical" evidence="6">
    <location>
        <begin position="151"/>
        <end position="175"/>
    </location>
</feature>
<dbReference type="OrthoDB" id="2004788at2"/>
<dbReference type="Proteomes" id="UP000436357">
    <property type="component" value="Unassembled WGS sequence"/>
</dbReference>